<keyword evidence="2" id="KW-1185">Reference proteome</keyword>
<sequence>MVGERGLIGSWDSAYYTNPFDPCNLCHKSRIRMGFKETDLPSSQQTGSILSTILTFCCGGSDPLLTLSAYLNCLTRLTPSTTGELVSYFHNFGVELHGYALKSLSPLGISLSNSHPNCPDWDRLDGTDLKDLRGIRGSESLNSTHDHLKSPHKQFGDNLGHLHRHPQLLPTIYHSHALYPLVFDYTIFHFLNVLPCSQKFRLPRRPTSFTSRQYSFTGRGYSYLATTSTASMTPWANIVTS</sequence>
<dbReference type="EMBL" id="LK391707">
    <property type="protein sequence ID" value="CDR94136.1"/>
    <property type="molecule type" value="Genomic_DNA"/>
</dbReference>
<reference evidence="2" key="1">
    <citation type="journal article" date="2014" name="Nucleic Acids Res.">
        <title>The evolutionary dynamics of variant antigen genes in Babesia reveal a history of genomic innovation underlying host-parasite interaction.</title>
        <authorList>
            <person name="Jackson A.P."/>
            <person name="Otto T.D."/>
            <person name="Darby A."/>
            <person name="Ramaprasad A."/>
            <person name="Xia D."/>
            <person name="Echaide I.E."/>
            <person name="Farber M."/>
            <person name="Gahlot S."/>
            <person name="Gamble J."/>
            <person name="Gupta D."/>
            <person name="Gupta Y."/>
            <person name="Jackson L."/>
            <person name="Malandrin L."/>
            <person name="Malas T.B."/>
            <person name="Moussa E."/>
            <person name="Nair M."/>
            <person name="Reid A.J."/>
            <person name="Sanders M."/>
            <person name="Sharma J."/>
            <person name="Tracey A."/>
            <person name="Quail M.A."/>
            <person name="Weir W."/>
            <person name="Wastling J.M."/>
            <person name="Hall N."/>
            <person name="Willadsen P."/>
            <person name="Lingelbach K."/>
            <person name="Shiels B."/>
            <person name="Tait A."/>
            <person name="Berriman M."/>
            <person name="Allred D.R."/>
            <person name="Pain A."/>
        </authorList>
    </citation>
    <scope>NUCLEOTIDE SEQUENCE [LARGE SCALE GENOMIC DNA]</scope>
    <source>
        <strain evidence="2">Bond</strain>
    </source>
</reference>
<proteinExistence type="predicted"/>
<protein>
    <submittedName>
        <fullName evidence="1">Uncharacterized protein</fullName>
    </submittedName>
</protein>
<evidence type="ECO:0000313" key="1">
    <source>
        <dbReference type="EMBL" id="CDR94136.1"/>
    </source>
</evidence>
<dbReference type="GeneID" id="24562677"/>
<dbReference type="Proteomes" id="UP000033188">
    <property type="component" value="Chromosome 1"/>
</dbReference>
<dbReference type="VEuPathDB" id="PiroplasmaDB:BBBOND_0104450"/>
<dbReference type="OrthoDB" id="366735at2759"/>
<accession>A0A061CZU9</accession>
<name>A0A061CZU9_BABBI</name>
<dbReference type="RefSeq" id="XP_012766322.1">
    <property type="nucleotide sequence ID" value="XM_012910868.1"/>
</dbReference>
<dbReference type="KEGG" id="bbig:BBBOND_0104450"/>
<gene>
    <name evidence="1" type="ORF">BBBOND_0104450</name>
</gene>
<evidence type="ECO:0000313" key="2">
    <source>
        <dbReference type="Proteomes" id="UP000033188"/>
    </source>
</evidence>
<organism evidence="1 2">
    <name type="scientific">Babesia bigemina</name>
    <dbReference type="NCBI Taxonomy" id="5866"/>
    <lineage>
        <taxon>Eukaryota</taxon>
        <taxon>Sar</taxon>
        <taxon>Alveolata</taxon>
        <taxon>Apicomplexa</taxon>
        <taxon>Aconoidasida</taxon>
        <taxon>Piroplasmida</taxon>
        <taxon>Babesiidae</taxon>
        <taxon>Babesia</taxon>
    </lineage>
</organism>
<dbReference type="AlphaFoldDB" id="A0A061CZU9"/>